<sequence>MKIEDDKTSKRGELNEAFIRRQKEHLANIEKRDDYVIYDRPAKLRIQAVKGRDISEWDIDFETVIEGGGSTTFTVAGHEYRIKLYGIEKREAHIHQLQSGLHVCVSVDRFEDGRWVEYIDKGGSHHHDLRWDISYDIEFLEFME</sequence>
<evidence type="ECO:0000313" key="1">
    <source>
        <dbReference type="EMBL" id="UPM44031.1"/>
    </source>
</evidence>
<gene>
    <name evidence="1" type="ORF">MW046_06200</name>
</gene>
<organism evidence="1 2">
    <name type="scientific">Halocatena salina</name>
    <dbReference type="NCBI Taxonomy" id="2934340"/>
    <lineage>
        <taxon>Archaea</taxon>
        <taxon>Methanobacteriati</taxon>
        <taxon>Methanobacteriota</taxon>
        <taxon>Stenosarchaea group</taxon>
        <taxon>Halobacteria</taxon>
        <taxon>Halobacteriales</taxon>
        <taxon>Natronomonadaceae</taxon>
        <taxon>Halocatena</taxon>
    </lineage>
</organism>
<keyword evidence="2" id="KW-1185">Reference proteome</keyword>
<dbReference type="EMBL" id="CP096019">
    <property type="protein sequence ID" value="UPM44031.1"/>
    <property type="molecule type" value="Genomic_DNA"/>
</dbReference>
<protein>
    <submittedName>
        <fullName evidence="1">Uncharacterized protein</fullName>
    </submittedName>
</protein>
<dbReference type="GeneID" id="71927621"/>
<name>A0A8U0A497_9EURY</name>
<evidence type="ECO:0000313" key="2">
    <source>
        <dbReference type="Proteomes" id="UP000831768"/>
    </source>
</evidence>
<accession>A0A8U0A497</accession>
<dbReference type="AlphaFoldDB" id="A0A8U0A497"/>
<dbReference type="Proteomes" id="UP000831768">
    <property type="component" value="Chromosome"/>
</dbReference>
<dbReference type="KEGG" id="haad:MW046_06200"/>
<dbReference type="RefSeq" id="WP_247994688.1">
    <property type="nucleotide sequence ID" value="NZ_CP096019.1"/>
</dbReference>
<reference evidence="1" key="1">
    <citation type="submission" date="2022-04" db="EMBL/GenBank/DDBJ databases">
        <title>Halocatena sp. nov., isolated from a salt lake.</title>
        <authorList>
            <person name="Cui H.-L."/>
        </authorList>
    </citation>
    <scope>NUCLEOTIDE SEQUENCE</scope>
    <source>
        <strain evidence="1">AD-1</strain>
    </source>
</reference>
<proteinExistence type="predicted"/>